<dbReference type="RefSeq" id="WP_153406742.1">
    <property type="nucleotide sequence ID" value="NZ_ML762452.1"/>
</dbReference>
<keyword evidence="2" id="KW-0067">ATP-binding</keyword>
<sequence>MSKPNNPTAGSGDPYWYEWSIGLLYILDMINPDNNIKSVTLQSNKAQGLDDVLVRYKDNTTRCIQIKHSRTGNTITFGDMVSSSENKNSLLKSLSIGWKEANKEFGDSLPILYTNRKSSKRATTVKLTEQQDYLRPPLIKFWNVIKQEINSKTSIDDIDICDEWNDAWRIWVQELTELNPQEKMEFLKAFTIETDQPGLEEVEREIINKISLTFSINENKAIPIKNALDSALRKWATTLRGKTEEVDREEVFQTLSISSQEMIGEHNLKPPFPFFTSRKEFLHNLETYLIHGEKQIVFLTGNPGEGKTSIVSSLANKRNSVIDLRFHAYKPITPESPILPADVGKTTTARALWGDLLSQLRTIFKGRLSEYDVPIFNDLLTTEELRSHVIRLSEINGKLKGRSTVITIDGIDHAARAGIDNETFLSTLLPPEEVSKDIKFLIVGQPSNGYPKYPIWLRDNRDDISVWKIEGIKDEDIYDLLVNFTDLKDNQLLPATNLVSKIVDGNTLSSIFAIHEAKEVKDAEELQIVLIDRKLHNGISSYYESIWNSAVSQIRNLPPFLDTRLAGCLALTSERLNGSDLSEIFKEYGYPTSIWTDFLRSMRPLVIEEGDGFRVAHNDVRVHLMRVIKTEPTQLVEVASNMANYYWKAQNKALVRHSSLFDLLELSNRASEQIKLFTPQYVMEGIALRRPLKELQNQCKNIITNLPNIADWESLQTFSLACTTLYQYQKVSDWTGTNLKYNEELPSFLSTEGNVLNPNAWNLDIIFAVVQDAKRLISKKELYRAKGLISRWFLEIAPCDIISLLGEENLIQGVGRSLSDKAANFFEDFGAVCQYTGIMFNYSSEEKTIISKLEKNCLALFYGGYITEAEKLGGTLRFLRSIKNAQTFYYSNLENWLIKLVKKRRWLEISIILHKIEETGILPISFKVTAGICSIFTGNKDLIEKWNKSIIENQFDFLKDYDNYDYEKRPVLYAIVSFILGWGKPERETAGIAHDGVNEYFGNINHEQGREHLLVLLNAAASLGKWMNFLFKNNNSDSTMVFPIKYVIQILNALLKRRHSNEQLSFNHSELTSSIIELIIECSNKSGREYENACYNFIKEYCSNNYPVNYMLKLGWRCLERHGDREILQKWFDYWVGPNGKAWHEDVSSRLDIVNELTELANTSGMKKEVEQALLRKDWGLISYTGHKEYILDDLLPWFNELSKVKPNIWINEGKKLLEISQEASTVGDNRMEISLFNDLAIAIATSGPKDMWIFSQAENLTDNIFDNPHILIDGIIGMLENFIITEEEALNLWSIGIGTLNWQNEIDRIYLNDLKEALILVSERCGIDNISKKLEQIGLSEFHSYGSRVKYKVPTRWFFNSAEDSSTEWLELKEILETENIEACINFIQDYRGDANYKENYFWKGYSLICNRLIKEKPLDFLIYLSQLKEVITYGKIGWSTEDNLLGFNTIAPMLQESEKWSVIQSILNNIDYDNSYWITPLSEILNGFCFYQAKLEGTETLERRFNQILDTHLLWINGNGFLPEIRSIILPDVNKNSPSSWKEFILDYFWEILQSANSSRIELALRGIWAIIQTSPDNLKRFMDKVSNADIRIKEWLLIIVERIAISLPEAFEYFSEFVKECYESDVLNLKIQSMVVYHALNRTRGDIIPRLKFKEHSHNFLLKQINGTGPGLMNIPSIKQGAFYSINGANFAMSSLSFIEVTTKDDVEDIEKKLSNYLRKSPKTEINFKKIKGKSGEVRLVDLPEKYKLMDVIYHEISLGRWAGIPPLRFAQTITSGDDPFILLETPSPATDMEGWLIDDELDKYIKEDSNNLKNHFIQNINAGISDDEIVIGAVLYTYSYKNDVIFLFDHTLMDGTEVLKKQNRSRVFNGRSYGFYENLRYDPFKEFYDTDAQMTYQTGGISYFSNQTFSIYPSQLWSELFAWEPSKNNPRVWLHHGNVVARHDYIHGPYRELYNGRLDRQPILQRWVCKKAAFEQTINKHNLVSQTFSDIKINEQ</sequence>
<dbReference type="EMBL" id="WEID01000115">
    <property type="protein sequence ID" value="KAB8126142.1"/>
    <property type="molecule type" value="Genomic_DNA"/>
</dbReference>
<dbReference type="Gene3D" id="3.40.50.300">
    <property type="entry name" value="P-loop containing nucleotide triphosphate hydrolases"/>
    <property type="match status" value="1"/>
</dbReference>
<organism evidence="2 3">
    <name type="scientific">Gracilibacillus oryzae</name>
    <dbReference type="NCBI Taxonomy" id="1672701"/>
    <lineage>
        <taxon>Bacteria</taxon>
        <taxon>Bacillati</taxon>
        <taxon>Bacillota</taxon>
        <taxon>Bacilli</taxon>
        <taxon>Bacillales</taxon>
        <taxon>Bacillaceae</taxon>
        <taxon>Gracilibacillus</taxon>
    </lineage>
</organism>
<accession>A0A7C8GR07</accession>
<protein>
    <submittedName>
        <fullName evidence="2">ATP-binding protein</fullName>
    </submittedName>
</protein>
<keyword evidence="3" id="KW-1185">Reference proteome</keyword>
<dbReference type="OrthoDB" id="9757917at2"/>
<name>A0A7C8GR07_9BACI</name>
<dbReference type="Pfam" id="PF13401">
    <property type="entry name" value="AAA_22"/>
    <property type="match status" value="1"/>
</dbReference>
<evidence type="ECO:0000313" key="2">
    <source>
        <dbReference type="EMBL" id="KAB8126142.1"/>
    </source>
</evidence>
<dbReference type="GO" id="GO:0016887">
    <property type="term" value="F:ATP hydrolysis activity"/>
    <property type="evidence" value="ECO:0007669"/>
    <property type="project" value="InterPro"/>
</dbReference>
<dbReference type="InterPro" id="IPR049945">
    <property type="entry name" value="AAA_22"/>
</dbReference>
<dbReference type="InterPro" id="IPR027417">
    <property type="entry name" value="P-loop_NTPase"/>
</dbReference>
<proteinExistence type="predicted"/>
<feature type="domain" description="ORC1/DEAH AAA+ ATPase" evidence="1">
    <location>
        <begin position="293"/>
        <end position="447"/>
    </location>
</feature>
<dbReference type="SUPFAM" id="SSF52540">
    <property type="entry name" value="P-loop containing nucleoside triphosphate hydrolases"/>
    <property type="match status" value="1"/>
</dbReference>
<dbReference type="GO" id="GO:0005524">
    <property type="term" value="F:ATP binding"/>
    <property type="evidence" value="ECO:0007669"/>
    <property type="project" value="UniProtKB-KW"/>
</dbReference>
<keyword evidence="2" id="KW-0547">Nucleotide-binding</keyword>
<comment type="caution">
    <text evidence="2">The sequence shown here is derived from an EMBL/GenBank/DDBJ whole genome shotgun (WGS) entry which is preliminary data.</text>
</comment>
<gene>
    <name evidence="2" type="ORF">F9U64_20495</name>
</gene>
<evidence type="ECO:0000313" key="3">
    <source>
        <dbReference type="Proteomes" id="UP000480246"/>
    </source>
</evidence>
<reference evidence="2 3" key="1">
    <citation type="submission" date="2019-10" db="EMBL/GenBank/DDBJ databases">
        <title>Gracilibacillus sp. nov. isolated from rice seeds.</title>
        <authorList>
            <person name="He S."/>
        </authorList>
    </citation>
    <scope>NUCLEOTIDE SEQUENCE [LARGE SCALE GENOMIC DNA]</scope>
    <source>
        <strain evidence="2 3">TD8</strain>
    </source>
</reference>
<evidence type="ECO:0000259" key="1">
    <source>
        <dbReference type="Pfam" id="PF13401"/>
    </source>
</evidence>
<dbReference type="Proteomes" id="UP000480246">
    <property type="component" value="Unassembled WGS sequence"/>
</dbReference>